<comment type="caution">
    <text evidence="1">The sequence shown here is derived from an EMBL/GenBank/DDBJ whole genome shotgun (WGS) entry which is preliminary data.</text>
</comment>
<dbReference type="EMBL" id="CM056742">
    <property type="protein sequence ID" value="KAJ8677195.1"/>
    <property type="molecule type" value="Genomic_DNA"/>
</dbReference>
<name>A0ACC2P1B6_9HYME</name>
<reference evidence="1" key="1">
    <citation type="submission" date="2023-04" db="EMBL/GenBank/DDBJ databases">
        <title>A chromosome-level genome assembly of the parasitoid wasp Eretmocerus hayati.</title>
        <authorList>
            <person name="Zhong Y."/>
            <person name="Liu S."/>
            <person name="Liu Y."/>
        </authorList>
    </citation>
    <scope>NUCLEOTIDE SEQUENCE</scope>
    <source>
        <strain evidence="1">ZJU_SS_LIU_2023</strain>
    </source>
</reference>
<feature type="non-terminal residue" evidence="1">
    <location>
        <position position="165"/>
    </location>
</feature>
<evidence type="ECO:0000313" key="2">
    <source>
        <dbReference type="Proteomes" id="UP001239111"/>
    </source>
</evidence>
<dbReference type="Proteomes" id="UP001239111">
    <property type="component" value="Chromosome 2"/>
</dbReference>
<evidence type="ECO:0000313" key="1">
    <source>
        <dbReference type="EMBL" id="KAJ8677195.1"/>
    </source>
</evidence>
<accession>A0ACC2P1B6</accession>
<keyword evidence="2" id="KW-1185">Reference proteome</keyword>
<proteinExistence type="predicted"/>
<organism evidence="1 2">
    <name type="scientific">Eretmocerus hayati</name>
    <dbReference type="NCBI Taxonomy" id="131215"/>
    <lineage>
        <taxon>Eukaryota</taxon>
        <taxon>Metazoa</taxon>
        <taxon>Ecdysozoa</taxon>
        <taxon>Arthropoda</taxon>
        <taxon>Hexapoda</taxon>
        <taxon>Insecta</taxon>
        <taxon>Pterygota</taxon>
        <taxon>Neoptera</taxon>
        <taxon>Endopterygota</taxon>
        <taxon>Hymenoptera</taxon>
        <taxon>Apocrita</taxon>
        <taxon>Proctotrupomorpha</taxon>
        <taxon>Chalcidoidea</taxon>
        <taxon>Aphelinidae</taxon>
        <taxon>Aphelininae</taxon>
        <taxon>Eretmocerus</taxon>
    </lineage>
</organism>
<protein>
    <submittedName>
        <fullName evidence="1">Uncharacterized protein</fullName>
    </submittedName>
</protein>
<gene>
    <name evidence="1" type="ORF">QAD02_012982</name>
</gene>
<feature type="non-terminal residue" evidence="1">
    <location>
        <position position="1"/>
    </location>
</feature>
<sequence>KSRRSKALNPFGSLQSDVSERDQSWACTFCRKKSHSALHLNIKDSVTACAGLFHTEPSSGLEAITVSILSNLFGPYVISKIPKNERSAKSGLNSRGLDRDDPCTDERISRSIRQGEKWPGTTGVGVGEVRHHRPQDGLSLSHDKSQQEVWFHEECITWASGVTVS</sequence>